<reference evidence="2" key="1">
    <citation type="submission" date="2018-05" db="EMBL/GenBank/DDBJ databases">
        <authorList>
            <person name="Lanie J.A."/>
            <person name="Ng W.-L."/>
            <person name="Kazmierczak K.M."/>
            <person name="Andrzejewski T.M."/>
            <person name="Davidsen T.M."/>
            <person name="Wayne K.J."/>
            <person name="Tettelin H."/>
            <person name="Glass J.I."/>
            <person name="Rusch D."/>
            <person name="Podicherti R."/>
            <person name="Tsui H.-C.T."/>
            <person name="Winkler M.E."/>
        </authorList>
    </citation>
    <scope>NUCLEOTIDE SEQUENCE</scope>
</reference>
<proteinExistence type="inferred from homology"/>
<dbReference type="PANTHER" id="PTHR38109">
    <property type="entry name" value="PROTEIN YCGL"/>
    <property type="match status" value="1"/>
</dbReference>
<dbReference type="InterPro" id="IPR038068">
    <property type="entry name" value="YcgL-like_sf"/>
</dbReference>
<protein>
    <recommendedName>
        <fullName evidence="1">YcgL domain-containing protein</fullName>
    </recommendedName>
</protein>
<accession>A0A381QZP5</accession>
<sequence>MKCVVYKGARKSDAYLFVKCDSDISRVPSDLLKALGTLEKVMNLELSPDQALARADPDTVRQQLHDKGFYLQLPPAEFESPL</sequence>
<evidence type="ECO:0000259" key="1">
    <source>
        <dbReference type="PROSITE" id="PS51648"/>
    </source>
</evidence>
<dbReference type="Gene3D" id="3.10.510.20">
    <property type="entry name" value="YcgL domain"/>
    <property type="match status" value="1"/>
</dbReference>
<dbReference type="HAMAP" id="MF_01866">
    <property type="entry name" value="UPF0745"/>
    <property type="match status" value="1"/>
</dbReference>
<dbReference type="InterPro" id="IPR027354">
    <property type="entry name" value="YcgL_dom"/>
</dbReference>
<dbReference type="AlphaFoldDB" id="A0A381QZP5"/>
<dbReference type="PROSITE" id="PS51648">
    <property type="entry name" value="YCGL"/>
    <property type="match status" value="1"/>
</dbReference>
<evidence type="ECO:0000313" key="2">
    <source>
        <dbReference type="EMBL" id="SUZ84660.1"/>
    </source>
</evidence>
<dbReference type="EMBL" id="UINC01001601">
    <property type="protein sequence ID" value="SUZ84660.1"/>
    <property type="molecule type" value="Genomic_DNA"/>
</dbReference>
<name>A0A381QZP5_9ZZZZ</name>
<dbReference type="PANTHER" id="PTHR38109:SF1">
    <property type="entry name" value="PROTEIN YCGL"/>
    <property type="match status" value="1"/>
</dbReference>
<feature type="domain" description="YcgL" evidence="1">
    <location>
        <begin position="1"/>
        <end position="82"/>
    </location>
</feature>
<dbReference type="Pfam" id="PF05166">
    <property type="entry name" value="YcgL"/>
    <property type="match status" value="1"/>
</dbReference>
<organism evidence="2">
    <name type="scientific">marine metagenome</name>
    <dbReference type="NCBI Taxonomy" id="408172"/>
    <lineage>
        <taxon>unclassified sequences</taxon>
        <taxon>metagenomes</taxon>
        <taxon>ecological metagenomes</taxon>
    </lineage>
</organism>
<dbReference type="SUPFAM" id="SSF160191">
    <property type="entry name" value="YcgL-like"/>
    <property type="match status" value="1"/>
</dbReference>
<gene>
    <name evidence="2" type="ORF">METZ01_LOCUS37514</name>
</gene>